<dbReference type="EMBL" id="KQ981709">
    <property type="protein sequence ID" value="KYN37407.1"/>
    <property type="molecule type" value="Genomic_DNA"/>
</dbReference>
<evidence type="ECO:0000256" key="7">
    <source>
        <dbReference type="PROSITE-ProRule" id="PRU00042"/>
    </source>
</evidence>
<feature type="region of interest" description="Disordered" evidence="8">
    <location>
        <begin position="1079"/>
        <end position="1112"/>
    </location>
</feature>
<dbReference type="OrthoDB" id="427030at2759"/>
<dbReference type="SMART" id="SM00355">
    <property type="entry name" value="ZnF_C2H2"/>
    <property type="match status" value="17"/>
</dbReference>
<evidence type="ECO:0000256" key="5">
    <source>
        <dbReference type="ARBA" id="ARBA00022833"/>
    </source>
</evidence>
<keyword evidence="11" id="KW-1185">Reference proteome</keyword>
<keyword evidence="2" id="KW-0479">Metal-binding</keyword>
<name>A0A151JV65_9HYME</name>
<evidence type="ECO:0000256" key="1">
    <source>
        <dbReference type="ARBA" id="ARBA00004123"/>
    </source>
</evidence>
<dbReference type="GO" id="GO:0008270">
    <property type="term" value="F:zinc ion binding"/>
    <property type="evidence" value="ECO:0007669"/>
    <property type="project" value="UniProtKB-KW"/>
</dbReference>
<feature type="compositionally biased region" description="Polar residues" evidence="8">
    <location>
        <begin position="1094"/>
        <end position="1112"/>
    </location>
</feature>
<evidence type="ECO:0000256" key="6">
    <source>
        <dbReference type="ARBA" id="ARBA00023242"/>
    </source>
</evidence>
<dbReference type="SUPFAM" id="SSF57667">
    <property type="entry name" value="beta-beta-alpha zinc fingers"/>
    <property type="match status" value="3"/>
</dbReference>
<proteinExistence type="predicted"/>
<dbReference type="PROSITE" id="PS50157">
    <property type="entry name" value="ZINC_FINGER_C2H2_2"/>
    <property type="match status" value="7"/>
</dbReference>
<evidence type="ECO:0000256" key="2">
    <source>
        <dbReference type="ARBA" id="ARBA00022723"/>
    </source>
</evidence>
<dbReference type="PROSITE" id="PS00028">
    <property type="entry name" value="ZINC_FINGER_C2H2_1"/>
    <property type="match status" value="10"/>
</dbReference>
<dbReference type="KEGG" id="tsep:108750256"/>
<evidence type="ECO:0000256" key="3">
    <source>
        <dbReference type="ARBA" id="ARBA00022737"/>
    </source>
</evidence>
<dbReference type="Pfam" id="PF00096">
    <property type="entry name" value="zf-C2H2"/>
    <property type="match status" value="1"/>
</dbReference>
<feature type="domain" description="C2H2-type" evidence="9">
    <location>
        <begin position="935"/>
        <end position="958"/>
    </location>
</feature>
<feature type="domain" description="C2H2-type" evidence="9">
    <location>
        <begin position="1047"/>
        <end position="1075"/>
    </location>
</feature>
<feature type="domain" description="C2H2-type" evidence="9">
    <location>
        <begin position="875"/>
        <end position="895"/>
    </location>
</feature>
<dbReference type="InterPro" id="IPR013087">
    <property type="entry name" value="Znf_C2H2_type"/>
</dbReference>
<reference evidence="10 11" key="1">
    <citation type="submission" date="2016-03" db="EMBL/GenBank/DDBJ databases">
        <title>Trachymyrmex septentrionalis WGS genome.</title>
        <authorList>
            <person name="Nygaard S."/>
            <person name="Hu H."/>
            <person name="Boomsma J."/>
            <person name="Zhang G."/>
        </authorList>
    </citation>
    <scope>NUCLEOTIDE SEQUENCE [LARGE SCALE GENOMIC DNA]</scope>
    <source>
        <strain evidence="10">Tsep2-gDNA-1</strain>
        <tissue evidence="10">Whole body</tissue>
    </source>
</reference>
<evidence type="ECO:0000256" key="4">
    <source>
        <dbReference type="ARBA" id="ARBA00022771"/>
    </source>
</evidence>
<dbReference type="GO" id="GO:0005634">
    <property type="term" value="C:nucleus"/>
    <property type="evidence" value="ECO:0007669"/>
    <property type="project" value="UniProtKB-SubCell"/>
</dbReference>
<dbReference type="Gene3D" id="3.30.160.60">
    <property type="entry name" value="Classic Zinc Finger"/>
    <property type="match status" value="3"/>
</dbReference>
<feature type="domain" description="C2H2-type" evidence="9">
    <location>
        <begin position="1243"/>
        <end position="1271"/>
    </location>
</feature>
<keyword evidence="5" id="KW-0862">Zinc</keyword>
<dbReference type="PANTHER" id="PTHR24406">
    <property type="entry name" value="TRANSCRIPTIONAL REPRESSOR CTCFL-RELATED"/>
    <property type="match status" value="1"/>
</dbReference>
<feature type="region of interest" description="Disordered" evidence="8">
    <location>
        <begin position="742"/>
        <end position="771"/>
    </location>
</feature>
<dbReference type="InterPro" id="IPR050888">
    <property type="entry name" value="ZnF_C2H2-type_TF"/>
</dbReference>
<protein>
    <submittedName>
        <fullName evidence="10">PR domain zinc finger protein 15</fullName>
    </submittedName>
</protein>
<evidence type="ECO:0000313" key="10">
    <source>
        <dbReference type="EMBL" id="KYN37407.1"/>
    </source>
</evidence>
<dbReference type="STRING" id="34720.A0A151JV65"/>
<feature type="domain" description="C2H2-type" evidence="9">
    <location>
        <begin position="1013"/>
        <end position="1041"/>
    </location>
</feature>
<accession>A0A151JV65</accession>
<evidence type="ECO:0000259" key="9">
    <source>
        <dbReference type="PROSITE" id="PS50157"/>
    </source>
</evidence>
<feature type="compositionally biased region" description="Basic and acidic residues" evidence="8">
    <location>
        <begin position="1079"/>
        <end position="1093"/>
    </location>
</feature>
<keyword evidence="3" id="KW-0677">Repeat</keyword>
<gene>
    <name evidence="10" type="ORF">ALC56_08225</name>
</gene>
<feature type="domain" description="C2H2-type" evidence="9">
    <location>
        <begin position="232"/>
        <end position="255"/>
    </location>
</feature>
<feature type="domain" description="C2H2-type" evidence="9">
    <location>
        <begin position="1146"/>
        <end position="1170"/>
    </location>
</feature>
<sequence length="1697" mass="195025">MARVQPYERVVDAVIIHTNPTLGIEIHNGTKIKEEPVDTTSNTIEYDTPIVRNYYSLIDHDHHYCDKSLSNKSYKSINNTGNGHSSNAHTNDVTNTVNTDRENVKTKKEIDNTLPRFKKRKYSNEIFSNKNTSTLCSVTKNVKRKRKQKSITLDYKKKIQCKNKLVKKEFTCDICFRKFSCLSHWKIHKQYYELDKRNKCKVCNKYFIANDKLQSDTCHCVHSMRSTYLSSYNCNFCSRTFKKKLLLQSHLFHVHNELICFNNTVKRETSKSKIFKVNKSPENDILITSASENSLCSNNLVQSGKINTTLINKSRNDDVINTEKSRTEKLFNNEVSPTKRLRQPTLTEYLELCKKKRNIKFSPSKLNITKDDFPTCALHRDDQIKKLPVEQNGQIDLLSTQSDNLLKRTVRSIQKQSMKHEMHKKPFVKLHADVEMMKSFLEKLSDTVVENKITKDGTSNIISYDRGIPYSLRSLNGISSMEASANLGMRKNKNVSKKSRFGTEFNIKNKENGVLKQTINLEKITSKVDWKIIMAYFKCKECTIFLTRCDEQPRNSYQISALKTKKNTCLTSGCNFQESDVRNEVKLKDVEVSLERLTVVPTVHIKEKTPDVEKHNNNYFLCKVCKESFSSKLAKRIHIKSSHIAYMSSICGARYKLKHKLLQHYLREHVSKQNQCCICYMLLSDYEALKQHLNVHCLKYIQRQDDQYLIDTELECNLTKKSKYLRDETFLSRTSLKEHQSHCTVQKEIEEDQKDSMEEANSSPKDISEVQHEKPDDIVDIICHEKINLDDLCNPLNSDCVKKSNEHQISFHKKEQEINEANQNILVNNNLIKDKIGTINESQHPKKLLENNSTISNQDVANTQLNNIATKNGTYPCNICGKQFQTPKNLEIHVRNFSFTPDICPLCGTGFSSKRFLQSHITAAHVPHISKTYNFHCVFCNQGFFKKHDLRSHILHLHGQQVLNTLTCNPNINQEKSNKSVTRSTVCNVCNLVFETHDRYVEHRMYYYKNHTFRCSLCEQNFQGMYMFHHHNKLTHCPEDKRKSYNHICEICHEGFNHESHFYSHNMHVHSNEVNLGETAKESKEDTKNRSRDSSNVQKQIRNCSTDQENQNDQSNEYTCQICQMKCRNMDHMVMHKEFYSNEGDFKCDKCNRRCKTFDFLNQHKKLTHSCRDVYNGHMCHICGEVLETSISLKCHEKHFHSNIISNNTDNWKNPEELSNQLLSLNIIYPGKSKNNTCNVTEYKCLFCDMKFSTPNTVQTHIVYVHMNDMIAERATLKLALPITNNNSIQKQFEIGQIPSISSMSSSSSSSSLSSSSSSSSTESKLAKLLQRSTIQQSNNIESTMAKNKTVELFKNFRTIYPKNTITEKTSNPCINKSNDSISTCSIIALNTESKTDIPVSPSVATTSRIVASNTEVGNNASVFLSTGSIFKTISNTESKDNISISLPGSTNNLRKYYEIPLKSGSTNEFKTNSLAKGSIIINKSKTVPAYLLPTKPLSTFKRIMPKPWKSNEITNQKSESVNNYATGHSYSCPLCPLEYPSLLFFHAHLKYAHADSIVSIGTDELTVPQVNKSQKASMIECLLCPCTFPDETKYKKHLRNSHTYYVYIPNSQEMTKINNVRNPLTQTNVNRKSTVPETITIDDDDHDNVKNTSDQGTVEVTTLNYKEQNEKIGKLRVKPLAKIIENLSMDSASKLL</sequence>
<organism evidence="10 11">
    <name type="scientific">Trachymyrmex septentrionalis</name>
    <dbReference type="NCBI Taxonomy" id="34720"/>
    <lineage>
        <taxon>Eukaryota</taxon>
        <taxon>Metazoa</taxon>
        <taxon>Ecdysozoa</taxon>
        <taxon>Arthropoda</taxon>
        <taxon>Hexapoda</taxon>
        <taxon>Insecta</taxon>
        <taxon>Pterygota</taxon>
        <taxon>Neoptera</taxon>
        <taxon>Endopterygota</taxon>
        <taxon>Hymenoptera</taxon>
        <taxon>Apocrita</taxon>
        <taxon>Aculeata</taxon>
        <taxon>Formicoidea</taxon>
        <taxon>Formicidae</taxon>
        <taxon>Myrmicinae</taxon>
        <taxon>Trachymyrmex</taxon>
    </lineage>
</organism>
<evidence type="ECO:0000313" key="11">
    <source>
        <dbReference type="Proteomes" id="UP000078541"/>
    </source>
</evidence>
<dbReference type="Proteomes" id="UP000078541">
    <property type="component" value="Unassembled WGS sequence"/>
</dbReference>
<dbReference type="InterPro" id="IPR036236">
    <property type="entry name" value="Znf_C2H2_sf"/>
</dbReference>
<comment type="subcellular location">
    <subcellularLocation>
        <location evidence="1">Nucleus</location>
    </subcellularLocation>
</comment>
<evidence type="ECO:0000256" key="8">
    <source>
        <dbReference type="SAM" id="MobiDB-lite"/>
    </source>
</evidence>
<keyword evidence="4 7" id="KW-0863">Zinc-finger</keyword>
<keyword evidence="6" id="KW-0539">Nucleus</keyword>